<feature type="region of interest" description="Disordered" evidence="1">
    <location>
        <begin position="378"/>
        <end position="400"/>
    </location>
</feature>
<feature type="region of interest" description="Disordered" evidence="1">
    <location>
        <begin position="161"/>
        <end position="219"/>
    </location>
</feature>
<gene>
    <name evidence="3" type="ORF">BOX15_Mlig021024g1</name>
</gene>
<proteinExistence type="predicted"/>
<dbReference type="AlphaFoldDB" id="A0A267E6L7"/>
<dbReference type="OrthoDB" id="343582at2759"/>
<dbReference type="SMART" id="SM00582">
    <property type="entry name" value="RPR"/>
    <property type="match status" value="1"/>
</dbReference>
<dbReference type="InterPro" id="IPR008942">
    <property type="entry name" value="ENTH_VHS"/>
</dbReference>
<name>A0A267E6L7_9PLAT</name>
<dbReference type="Gene3D" id="1.25.40.90">
    <property type="match status" value="1"/>
</dbReference>
<dbReference type="STRING" id="282301.A0A267E6L7"/>
<sequence length="400" mass="43079">MEDVNDIIDSYETTLIEQFDRPEKRTIDNLTAVIKGYLTHEECSLISQRMCELIERRLKQAKTPQERLAYLCLIDSIVKQLPQSPYAKLFSVGIASAFVAALVATDSDEARQQMFEIRRAWIGVFPDSVMRELDLAVRAIDPGWPVLADFSGGSASVTTNRAGRLGAGQLGGGGGRPDDVDMRSSWRQYRQRERQLPTAPQQPPRSLQPLPHPAGGSLDQQQAAIEALLRRVKPESLGSEARHQLLGCVRELHRLSEPDSSGRRLAESLAATLQGGSRDDNLEVPAEQIPEQVDSALEQLLSGMTPCGSASACATAAAAALATSSFANNSNSVFKQFINVDDSSGWRYGGVGSDAKLLSDWLRSASAGADQGLQIRSAARHSGGRRDQAIGSGPGAASPS</sequence>
<dbReference type="SUPFAM" id="SSF48464">
    <property type="entry name" value="ENTH/VHS domain"/>
    <property type="match status" value="1"/>
</dbReference>
<keyword evidence="4" id="KW-1185">Reference proteome</keyword>
<reference evidence="3 4" key="1">
    <citation type="submission" date="2017-06" db="EMBL/GenBank/DDBJ databases">
        <title>A platform for efficient transgenesis in Macrostomum lignano, a flatworm model organism for stem cell research.</title>
        <authorList>
            <person name="Berezikov E."/>
        </authorList>
    </citation>
    <scope>NUCLEOTIDE SEQUENCE [LARGE SCALE GENOMIC DNA]</scope>
    <source>
        <strain evidence="3">DV1</strain>
        <tissue evidence="3">Whole organism</tissue>
    </source>
</reference>
<evidence type="ECO:0000259" key="2">
    <source>
        <dbReference type="PROSITE" id="PS51391"/>
    </source>
</evidence>
<dbReference type="EMBL" id="NIVC01002608">
    <property type="protein sequence ID" value="PAA56537.1"/>
    <property type="molecule type" value="Genomic_DNA"/>
</dbReference>
<protein>
    <recommendedName>
        <fullName evidence="2">CID domain-containing protein</fullName>
    </recommendedName>
</protein>
<feature type="compositionally biased region" description="Gly residues" evidence="1">
    <location>
        <begin position="165"/>
        <end position="175"/>
    </location>
</feature>
<feature type="domain" description="CID" evidence="2">
    <location>
        <begin position="3"/>
        <end position="141"/>
    </location>
</feature>
<feature type="compositionally biased region" description="Basic and acidic residues" evidence="1">
    <location>
        <begin position="176"/>
        <end position="195"/>
    </location>
</feature>
<dbReference type="InterPro" id="IPR006569">
    <property type="entry name" value="CID_dom"/>
</dbReference>
<dbReference type="Pfam" id="PF04818">
    <property type="entry name" value="CID"/>
    <property type="match status" value="1"/>
</dbReference>
<comment type="caution">
    <text evidence="3">The sequence shown here is derived from an EMBL/GenBank/DDBJ whole genome shotgun (WGS) entry which is preliminary data.</text>
</comment>
<dbReference type="Proteomes" id="UP000215902">
    <property type="component" value="Unassembled WGS sequence"/>
</dbReference>
<organism evidence="3 4">
    <name type="scientific">Macrostomum lignano</name>
    <dbReference type="NCBI Taxonomy" id="282301"/>
    <lineage>
        <taxon>Eukaryota</taxon>
        <taxon>Metazoa</taxon>
        <taxon>Spiralia</taxon>
        <taxon>Lophotrochozoa</taxon>
        <taxon>Platyhelminthes</taxon>
        <taxon>Rhabditophora</taxon>
        <taxon>Macrostomorpha</taxon>
        <taxon>Macrostomida</taxon>
        <taxon>Macrostomidae</taxon>
        <taxon>Macrostomum</taxon>
    </lineage>
</organism>
<dbReference type="PROSITE" id="PS51391">
    <property type="entry name" value="CID"/>
    <property type="match status" value="1"/>
</dbReference>
<accession>A0A267E6L7</accession>
<evidence type="ECO:0000256" key="1">
    <source>
        <dbReference type="SAM" id="MobiDB-lite"/>
    </source>
</evidence>
<evidence type="ECO:0000313" key="3">
    <source>
        <dbReference type="EMBL" id="PAA56537.1"/>
    </source>
</evidence>
<evidence type="ECO:0000313" key="4">
    <source>
        <dbReference type="Proteomes" id="UP000215902"/>
    </source>
</evidence>